<reference evidence="2" key="1">
    <citation type="submission" date="2020-06" db="EMBL/GenBank/DDBJ databases">
        <title>Insight into the genomes of haloalkaliphilic bacilli from Kenyan soda lakes.</title>
        <authorList>
            <person name="Mwirichia R."/>
            <person name="Villamizar G.C."/>
            <person name="Poehlein A."/>
            <person name="Mugweru J."/>
            <person name="Kipnyargis A."/>
            <person name="Kiplimo D."/>
            <person name="Orwa P."/>
            <person name="Daniel R."/>
        </authorList>
    </citation>
    <scope>NUCLEOTIDE SEQUENCE</scope>
    <source>
        <strain evidence="2">B1096_S55</strain>
    </source>
</reference>
<name>A0A9Q4G170_SALAG</name>
<dbReference type="AlphaFoldDB" id="A0A9Q4G170"/>
<keyword evidence="3" id="KW-1185">Reference proteome</keyword>
<evidence type="ECO:0000313" key="3">
    <source>
        <dbReference type="Proteomes" id="UP001057753"/>
    </source>
</evidence>
<keyword evidence="1" id="KW-1133">Transmembrane helix</keyword>
<keyword evidence="1" id="KW-0812">Transmembrane</keyword>
<keyword evidence="1" id="KW-0472">Membrane</keyword>
<dbReference type="RefSeq" id="WP_257823117.1">
    <property type="nucleotide sequence ID" value="NZ_JABXYM010000002.1"/>
</dbReference>
<accession>A0A9Q4G170</accession>
<feature type="transmembrane region" description="Helical" evidence="1">
    <location>
        <begin position="6"/>
        <end position="22"/>
    </location>
</feature>
<organism evidence="2 3">
    <name type="scientific">Salipaludibacillus agaradhaerens</name>
    <name type="common">Bacillus agaradhaerens</name>
    <dbReference type="NCBI Taxonomy" id="76935"/>
    <lineage>
        <taxon>Bacteria</taxon>
        <taxon>Bacillati</taxon>
        <taxon>Bacillota</taxon>
        <taxon>Bacilli</taxon>
        <taxon>Bacillales</taxon>
        <taxon>Bacillaceae</taxon>
    </lineage>
</organism>
<gene>
    <name evidence="2" type="ORF">HXA33_19670</name>
</gene>
<sequence>MDFFFYIAVIVGMYYLYEAYNSKKKYKIKERELRVEEKRIELEKLRLEKGLSSSETQEVEATKEER</sequence>
<dbReference type="EMBL" id="JABXYM010000002">
    <property type="protein sequence ID" value="MCR6098732.1"/>
    <property type="molecule type" value="Genomic_DNA"/>
</dbReference>
<protein>
    <submittedName>
        <fullName evidence="2">Uncharacterized protein</fullName>
    </submittedName>
</protein>
<proteinExistence type="predicted"/>
<comment type="caution">
    <text evidence="2">The sequence shown here is derived from an EMBL/GenBank/DDBJ whole genome shotgun (WGS) entry which is preliminary data.</text>
</comment>
<evidence type="ECO:0000256" key="1">
    <source>
        <dbReference type="SAM" id="Phobius"/>
    </source>
</evidence>
<evidence type="ECO:0000313" key="2">
    <source>
        <dbReference type="EMBL" id="MCR6098732.1"/>
    </source>
</evidence>
<dbReference type="Proteomes" id="UP001057753">
    <property type="component" value="Unassembled WGS sequence"/>
</dbReference>